<dbReference type="NCBIfam" id="TIGR01571">
    <property type="entry name" value="A_thal_Cys_rich"/>
    <property type="match status" value="1"/>
</dbReference>
<keyword evidence="2" id="KW-1185">Reference proteome</keyword>
<dbReference type="Pfam" id="PF04749">
    <property type="entry name" value="PLAC8"/>
    <property type="match status" value="1"/>
</dbReference>
<proteinExistence type="predicted"/>
<dbReference type="AlphaFoldDB" id="A0AAW1TDA1"/>
<reference evidence="1 2" key="1">
    <citation type="journal article" date="2024" name="Nat. Commun.">
        <title>Phylogenomics reveals the evolutionary origins of lichenization in chlorophyte algae.</title>
        <authorList>
            <person name="Puginier C."/>
            <person name="Libourel C."/>
            <person name="Otte J."/>
            <person name="Skaloud P."/>
            <person name="Haon M."/>
            <person name="Grisel S."/>
            <person name="Petersen M."/>
            <person name="Berrin J.G."/>
            <person name="Delaux P.M."/>
            <person name="Dal Grande F."/>
            <person name="Keller J."/>
        </authorList>
    </citation>
    <scope>NUCLEOTIDE SEQUENCE [LARGE SCALE GENOMIC DNA]</scope>
    <source>
        <strain evidence="1 2">SAG 2523</strain>
    </source>
</reference>
<comment type="caution">
    <text evidence="1">The sequence shown here is derived from an EMBL/GenBank/DDBJ whole genome shotgun (WGS) entry which is preliminary data.</text>
</comment>
<organism evidence="1 2">
    <name type="scientific">Apatococcus fuscideae</name>
    <dbReference type="NCBI Taxonomy" id="2026836"/>
    <lineage>
        <taxon>Eukaryota</taxon>
        <taxon>Viridiplantae</taxon>
        <taxon>Chlorophyta</taxon>
        <taxon>core chlorophytes</taxon>
        <taxon>Trebouxiophyceae</taxon>
        <taxon>Chlorellales</taxon>
        <taxon>Chlorellaceae</taxon>
        <taxon>Apatococcus</taxon>
    </lineage>
</organism>
<dbReference type="Proteomes" id="UP001485043">
    <property type="component" value="Unassembled WGS sequence"/>
</dbReference>
<name>A0AAW1TDA1_9CHLO</name>
<dbReference type="PANTHER" id="PTHR15907">
    <property type="entry name" value="DUF614 FAMILY PROTEIN-RELATED"/>
    <property type="match status" value="1"/>
</dbReference>
<evidence type="ECO:0000313" key="1">
    <source>
        <dbReference type="EMBL" id="KAK9867821.1"/>
    </source>
</evidence>
<dbReference type="InterPro" id="IPR006461">
    <property type="entry name" value="PLAC_motif_containing"/>
</dbReference>
<protein>
    <submittedName>
        <fullName evidence="1">Uncharacterized protein</fullName>
    </submittedName>
</protein>
<gene>
    <name evidence="1" type="ORF">WJX84_004730</name>
</gene>
<evidence type="ECO:0000313" key="2">
    <source>
        <dbReference type="Proteomes" id="UP001485043"/>
    </source>
</evidence>
<accession>A0AAW1TDA1</accession>
<sequence length="143" mass="15915">MGDCGICCCGLWCLPCLYGDNNTELRGSGLGPGCLYFWLSCCVCFFAGPFRAELRERHNLQERPCSDCCVHCCCSPCAVCQEAREIKYHRAHGPPGAYLQQQAGPMLPQYQQHSGAPQWPPATMQYPGPMQYPPAQQYAPARY</sequence>
<dbReference type="EMBL" id="JALJOV010000062">
    <property type="protein sequence ID" value="KAK9867821.1"/>
    <property type="molecule type" value="Genomic_DNA"/>
</dbReference>